<dbReference type="InterPro" id="IPR025222">
    <property type="entry name" value="DUF3945"/>
</dbReference>
<dbReference type="AlphaFoldDB" id="A0A5M6D3D4"/>
<feature type="compositionally biased region" description="Basic residues" evidence="1">
    <location>
        <begin position="679"/>
        <end position="688"/>
    </location>
</feature>
<sequence length="688" mass="77384">MAALIPPPVSAGDSLPEEPTATISSEVKLAAEQKKQAFAMAQKLFPENKFSVISIEPDISGGYNFQLKTQKEDHNYPHLKPGFKQPREIEREIEKLNTFKISFDHHQEKAKINFDTLGTLKTFSYKELKFNQGNKSDEDLTQSTHFNYQGYHIERSYQTQEKGAYRITDRSGNEIGKGEAGFGPEGPVIRASDGRQMPYFKTDAEIKKEVDGILSQLKANLTNDPQHLFTVNKENGEISIIGKNEEGKPVLRNPENLKNLTPGESPPLLELIPHKGFLGNFILNFRNNYTRNNLEFLAVPQFKSIEKALGEIKEHLPGLKAGLISTLESLKEKTGISGITVQTEREFVHLPEEQQQKLLGSLANDTQENNAYTINKKNGRWEMPEEDLPKNSFQTDLKDLLDLFKDEESALPENNQHTHTQIHRPIKDSYKMQGPKFNPDNINWKDAEKLGLTKELLEKTDNMKRLLNGEKTTLFQGLKGDLGGVKVSIDGKFRLVESPSGQPTFVFHGVRSELDIPKNYLGYQFTEEDKQNLRGAGNLNKQVTLTDKATNSEFKAYVGVDKDTNELVAIRAERIKIPSTLKGVILTEEQKKILEAGKPIALAGMKDDKNQEFSATVQIDPAKKGFSFRPMRDPAIKEMFKPENKIRVAADNDSNKVDKAKPIVNLKNPPAKEADANVPRKKRGGPKL</sequence>
<evidence type="ECO:0000256" key="1">
    <source>
        <dbReference type="SAM" id="MobiDB-lite"/>
    </source>
</evidence>
<dbReference type="Pfam" id="PF13351">
    <property type="entry name" value="DUF4099"/>
    <property type="match status" value="1"/>
</dbReference>
<keyword evidence="5" id="KW-1185">Reference proteome</keyword>
<feature type="region of interest" description="Disordered" evidence="1">
    <location>
        <begin position="647"/>
        <end position="688"/>
    </location>
</feature>
<feature type="domain" description="DUF4099" evidence="3">
    <location>
        <begin position="437"/>
        <end position="514"/>
    </location>
</feature>
<dbReference type="InterPro" id="IPR025343">
    <property type="entry name" value="DUF4099"/>
</dbReference>
<evidence type="ECO:0000259" key="3">
    <source>
        <dbReference type="Pfam" id="PF13351"/>
    </source>
</evidence>
<reference evidence="4 5" key="1">
    <citation type="submission" date="2019-09" db="EMBL/GenBank/DDBJ databases">
        <title>Genome sequence and assembly of Adhaeribacter sp.</title>
        <authorList>
            <person name="Chhetri G."/>
        </authorList>
    </citation>
    <scope>NUCLEOTIDE SEQUENCE [LARGE SCALE GENOMIC DNA]</scope>
    <source>
        <strain evidence="4 5">DK36</strain>
    </source>
</reference>
<name>A0A5M6D3D4_9BACT</name>
<proteinExistence type="predicted"/>
<evidence type="ECO:0000313" key="4">
    <source>
        <dbReference type="EMBL" id="KAA5541984.1"/>
    </source>
</evidence>
<evidence type="ECO:0000313" key="5">
    <source>
        <dbReference type="Proteomes" id="UP000323426"/>
    </source>
</evidence>
<evidence type="ECO:0000259" key="2">
    <source>
        <dbReference type="Pfam" id="PF13101"/>
    </source>
</evidence>
<dbReference type="Pfam" id="PF13101">
    <property type="entry name" value="DUF3945"/>
    <property type="match status" value="1"/>
</dbReference>
<feature type="compositionally biased region" description="Basic and acidic residues" evidence="1">
    <location>
        <begin position="647"/>
        <end position="661"/>
    </location>
</feature>
<feature type="domain" description="DUF3945" evidence="2">
    <location>
        <begin position="578"/>
        <end position="629"/>
    </location>
</feature>
<protein>
    <submittedName>
        <fullName evidence="4">DUF3945 domain-containing protein</fullName>
    </submittedName>
</protein>
<dbReference type="Proteomes" id="UP000323426">
    <property type="component" value="Unassembled WGS sequence"/>
</dbReference>
<dbReference type="RefSeq" id="WP_150091122.1">
    <property type="nucleotide sequence ID" value="NZ_VWSF01000019.1"/>
</dbReference>
<comment type="caution">
    <text evidence="4">The sequence shown here is derived from an EMBL/GenBank/DDBJ whole genome shotgun (WGS) entry which is preliminary data.</text>
</comment>
<organism evidence="4 5">
    <name type="scientific">Adhaeribacter rhizoryzae</name>
    <dbReference type="NCBI Taxonomy" id="2607907"/>
    <lineage>
        <taxon>Bacteria</taxon>
        <taxon>Pseudomonadati</taxon>
        <taxon>Bacteroidota</taxon>
        <taxon>Cytophagia</taxon>
        <taxon>Cytophagales</taxon>
        <taxon>Hymenobacteraceae</taxon>
        <taxon>Adhaeribacter</taxon>
    </lineage>
</organism>
<dbReference type="EMBL" id="VWSF01000019">
    <property type="protein sequence ID" value="KAA5541984.1"/>
    <property type="molecule type" value="Genomic_DNA"/>
</dbReference>
<gene>
    <name evidence="4" type="ORF">F0145_19550</name>
</gene>
<accession>A0A5M6D3D4</accession>